<comment type="caution">
    <text evidence="1">The sequence shown here is derived from an EMBL/GenBank/DDBJ whole genome shotgun (WGS) entry which is preliminary data.</text>
</comment>
<proteinExistence type="predicted"/>
<dbReference type="Proteomes" id="UP000483018">
    <property type="component" value="Unassembled WGS sequence"/>
</dbReference>
<evidence type="ECO:0000313" key="2">
    <source>
        <dbReference type="Proteomes" id="UP000483018"/>
    </source>
</evidence>
<dbReference type="RefSeq" id="WP_158739538.1">
    <property type="nucleotide sequence ID" value="NZ_JAFBEP010000005.1"/>
</dbReference>
<organism evidence="1 2">
    <name type="scientific">Defluviitalea raffinosedens</name>
    <dbReference type="NCBI Taxonomy" id="1450156"/>
    <lineage>
        <taxon>Bacteria</taxon>
        <taxon>Bacillati</taxon>
        <taxon>Bacillota</taxon>
        <taxon>Clostridia</taxon>
        <taxon>Lachnospirales</taxon>
        <taxon>Defluviitaleaceae</taxon>
        <taxon>Defluviitalea</taxon>
    </lineage>
</organism>
<protein>
    <submittedName>
        <fullName evidence="1">Uncharacterized protein</fullName>
    </submittedName>
</protein>
<name>A0A7C8HFX2_9FIRM</name>
<dbReference type="OrthoDB" id="1950369at2"/>
<keyword evidence="2" id="KW-1185">Reference proteome</keyword>
<gene>
    <name evidence="1" type="ORF">GND95_03980</name>
</gene>
<sequence>MRGLAKKIGLVFCVLTVITITLYSIAKAQNHNLNPEWIKNFNDPENKNKILAVVLDNTGYSQLRDRVDQIDIKVHTGDLLGDTQKELILTVSLEPKKSIIAVYQKEDGGYKYVGLVDTFFDISGVQTIPMGKKGKDIVIVREYVDQMLGAFEKGTYLRGYIWNNGQFQMVLSVIEEYQGYWNEMWDQPPKTNPRWLRVADKTDIQWENGPYPVLRTLEHQSYAKSKSTNSINMPRESEFEVVASKEVPKVYYWSEKYQHFVLNEGKDIRTGETVAIIEDLSLNPFQLAGFELNQYRIKRQDGKIEIVPKNQITDIKTPLKKPEGFHYWH</sequence>
<accession>A0A7C8HFX2</accession>
<reference evidence="1 2" key="1">
    <citation type="submission" date="2019-12" db="EMBL/GenBank/DDBJ databases">
        <title>Defluviitalea raffinosedens, isolated from a biogas fermenter, genome sequencing and characterization.</title>
        <authorList>
            <person name="Rettenmaier R."/>
            <person name="Schneider M."/>
            <person name="Neuhaus K."/>
            <person name="Liebl W."/>
            <person name="Zverlov V."/>
        </authorList>
    </citation>
    <scope>NUCLEOTIDE SEQUENCE [LARGE SCALE GENOMIC DNA]</scope>
    <source>
        <strain evidence="1 2">249c-K6</strain>
    </source>
</reference>
<dbReference type="AlphaFoldDB" id="A0A7C8HFX2"/>
<evidence type="ECO:0000313" key="1">
    <source>
        <dbReference type="EMBL" id="KAE9636286.1"/>
    </source>
</evidence>
<dbReference type="EMBL" id="WSLF01000002">
    <property type="protein sequence ID" value="KAE9636286.1"/>
    <property type="molecule type" value="Genomic_DNA"/>
</dbReference>